<dbReference type="Proteomes" id="UP000193675">
    <property type="component" value="Unassembled WGS sequence"/>
</dbReference>
<protein>
    <recommendedName>
        <fullName evidence="8">Recombinase family protein</fullName>
    </recommendedName>
</protein>
<organism evidence="6 7">
    <name type="scientific">Pseudomonas putida</name>
    <name type="common">Arthrobacter siderocapsulatus</name>
    <dbReference type="NCBI Taxonomy" id="303"/>
    <lineage>
        <taxon>Bacteria</taxon>
        <taxon>Pseudomonadati</taxon>
        <taxon>Pseudomonadota</taxon>
        <taxon>Gammaproteobacteria</taxon>
        <taxon>Pseudomonadales</taxon>
        <taxon>Pseudomonadaceae</taxon>
        <taxon>Pseudomonas</taxon>
    </lineage>
</organism>
<dbReference type="Gene3D" id="3.40.50.1390">
    <property type="entry name" value="Resolvase, N-terminal catalytic domain"/>
    <property type="match status" value="1"/>
</dbReference>
<sequence>MPKAYAYVRWSTAEQGEEGRDSHDRQTTPLQAFTEATGVPVVETVIDRGISAFRGANARIGQLKGLLDRIENGEIERGDYIIVESIDRLTRQKLTDSVDLIQSILKKGVRLHTVFDNKTYSYDDPSRDLETLILVGVIAKRAHEESDTKSKRLKSAWVKKRDAAESSVIGKRCPYGFRYDEKAKTFVIVEEEAAEIRHIFSLLKHVGVLECIKTINQYSKRRWTRTSVLHLINNRSPIGALRLQRRKENGGRELDRYVPGYFPKIIEENDFDAAIAAMKTRSTGQGKGRRTKHHFNIFRNAIQCHEHKCGMIFNLQKIGGKHYAYLVCANKAERVCECNNRVKFDLVFGTFLTFIEQLNQNRYVDERTDKKRLDFTWFSQDQYKQMDTVNDAFSRFFSVRDTSAPKEEIRTKKALLSAERNNLEMLDASLAQFDGIIPKTFIKRVADTEVRITDLESEIQNLEGALTIESESLKITTHKDIIELYETEEGRLKLNTFLVSRGITFEVGWHKDANRVNLNAKLKADEKTSLFVSQGFRYTDPLAPFGISDLSHIIK</sequence>
<dbReference type="InterPro" id="IPR038109">
    <property type="entry name" value="DNA_bind_recomb_sf"/>
</dbReference>
<keyword evidence="1" id="KW-0238">DNA-binding</keyword>
<evidence type="ECO:0000256" key="1">
    <source>
        <dbReference type="ARBA" id="ARBA00023125"/>
    </source>
</evidence>
<evidence type="ECO:0000259" key="4">
    <source>
        <dbReference type="PROSITE" id="PS51736"/>
    </source>
</evidence>
<keyword evidence="2" id="KW-0233">DNA recombination</keyword>
<gene>
    <name evidence="6" type="ORF">B7H17_06660</name>
</gene>
<feature type="domain" description="Recombinase" evidence="5">
    <location>
        <begin position="174"/>
        <end position="284"/>
    </location>
</feature>
<dbReference type="SUPFAM" id="SSF53041">
    <property type="entry name" value="Resolvase-like"/>
    <property type="match status" value="1"/>
</dbReference>
<name>A0A1X1A3H8_PSEPU</name>
<dbReference type="Gene3D" id="3.90.1750.20">
    <property type="entry name" value="Putative Large Serine Recombinase, Chain B, Domain 2"/>
    <property type="match status" value="1"/>
</dbReference>
<dbReference type="CDD" id="cd00338">
    <property type="entry name" value="Ser_Recombinase"/>
    <property type="match status" value="1"/>
</dbReference>
<proteinExistence type="predicted"/>
<dbReference type="RefSeq" id="WP_084855124.1">
    <property type="nucleotide sequence ID" value="NZ_NBWC01000007.1"/>
</dbReference>
<comment type="caution">
    <text evidence="6">The sequence shown here is derived from an EMBL/GenBank/DDBJ whole genome shotgun (WGS) entry which is preliminary data.</text>
</comment>
<dbReference type="InterPro" id="IPR036162">
    <property type="entry name" value="Resolvase-like_N_sf"/>
</dbReference>
<dbReference type="InterPro" id="IPR011109">
    <property type="entry name" value="DNA_bind_recombinase_dom"/>
</dbReference>
<dbReference type="PANTHER" id="PTHR30461:SF2">
    <property type="entry name" value="SERINE RECOMBINASE PINE-RELATED"/>
    <property type="match status" value="1"/>
</dbReference>
<evidence type="ECO:0000313" key="6">
    <source>
        <dbReference type="EMBL" id="ORL66412.1"/>
    </source>
</evidence>
<dbReference type="PROSITE" id="PS51737">
    <property type="entry name" value="RECOMBINASE_DNA_BIND"/>
    <property type="match status" value="1"/>
</dbReference>
<evidence type="ECO:0000256" key="2">
    <source>
        <dbReference type="ARBA" id="ARBA00023172"/>
    </source>
</evidence>
<dbReference type="GO" id="GO:0003677">
    <property type="term" value="F:DNA binding"/>
    <property type="evidence" value="ECO:0007669"/>
    <property type="project" value="UniProtKB-KW"/>
</dbReference>
<dbReference type="OrthoDB" id="9791494at2"/>
<dbReference type="PANTHER" id="PTHR30461">
    <property type="entry name" value="DNA-INVERTASE FROM LAMBDOID PROPHAGE"/>
    <property type="match status" value="1"/>
</dbReference>
<dbReference type="AlphaFoldDB" id="A0A1X1A3H8"/>
<dbReference type="Pfam" id="PF07508">
    <property type="entry name" value="Recombinase"/>
    <property type="match status" value="1"/>
</dbReference>
<dbReference type="SMART" id="SM00857">
    <property type="entry name" value="Resolvase"/>
    <property type="match status" value="1"/>
</dbReference>
<accession>A0A1X1A3H8</accession>
<dbReference type="InterPro" id="IPR006119">
    <property type="entry name" value="Resolv_N"/>
</dbReference>
<dbReference type="InterPro" id="IPR050639">
    <property type="entry name" value="SSR_resolvase"/>
</dbReference>
<evidence type="ECO:0000259" key="5">
    <source>
        <dbReference type="PROSITE" id="PS51737"/>
    </source>
</evidence>
<feature type="coiled-coil region" evidence="3">
    <location>
        <begin position="406"/>
        <end position="472"/>
    </location>
</feature>
<evidence type="ECO:0000256" key="3">
    <source>
        <dbReference type="SAM" id="Coils"/>
    </source>
</evidence>
<dbReference type="Pfam" id="PF00239">
    <property type="entry name" value="Resolvase"/>
    <property type="match status" value="1"/>
</dbReference>
<feature type="domain" description="Resolvase/invertase-type recombinase catalytic" evidence="4">
    <location>
        <begin position="3"/>
        <end position="164"/>
    </location>
</feature>
<reference evidence="6 7" key="1">
    <citation type="submission" date="2017-04" db="EMBL/GenBank/DDBJ databases">
        <title>Presence of VIM-2 positive Pseudomonas species in chickens and their surrounding environment.</title>
        <authorList>
            <person name="Zhang R."/>
        </authorList>
    </citation>
    <scope>NUCLEOTIDE SEQUENCE [LARGE SCALE GENOMIC DNA]</scope>
    <source>
        <strain evidence="6 7">DZ-C18</strain>
    </source>
</reference>
<dbReference type="EMBL" id="NBWC01000007">
    <property type="protein sequence ID" value="ORL66412.1"/>
    <property type="molecule type" value="Genomic_DNA"/>
</dbReference>
<dbReference type="PROSITE" id="PS51736">
    <property type="entry name" value="RECOMBINASES_3"/>
    <property type="match status" value="1"/>
</dbReference>
<evidence type="ECO:0000313" key="7">
    <source>
        <dbReference type="Proteomes" id="UP000193675"/>
    </source>
</evidence>
<dbReference type="GO" id="GO:0000150">
    <property type="term" value="F:DNA strand exchange activity"/>
    <property type="evidence" value="ECO:0007669"/>
    <property type="project" value="InterPro"/>
</dbReference>
<keyword evidence="3" id="KW-0175">Coiled coil</keyword>
<evidence type="ECO:0008006" key="8">
    <source>
        <dbReference type="Google" id="ProtNLM"/>
    </source>
</evidence>